<comment type="caution">
    <text evidence="1">The sequence shown here is derived from an EMBL/GenBank/DDBJ whole genome shotgun (WGS) entry which is preliminary data.</text>
</comment>
<proteinExistence type="predicted"/>
<accession>A0AAP2XME9</accession>
<dbReference type="NCBIfam" id="TIGR04141">
    <property type="entry name" value="TIGR04141 family sporadically distributed protein"/>
    <property type="match status" value="1"/>
</dbReference>
<organism evidence="1 2">
    <name type="scientific">Faecalibacillus intestinalis</name>
    <dbReference type="NCBI Taxonomy" id="1982626"/>
    <lineage>
        <taxon>Bacteria</taxon>
        <taxon>Bacillati</taxon>
        <taxon>Bacillota</taxon>
        <taxon>Erysipelotrichia</taxon>
        <taxon>Erysipelotrichales</taxon>
        <taxon>Coprobacillaceae</taxon>
        <taxon>Faecalibacillus</taxon>
    </lineage>
</organism>
<protein>
    <submittedName>
        <fullName evidence="1">TIGR04141 family sporadically distributed protein</fullName>
    </submittedName>
</protein>
<dbReference type="Proteomes" id="UP001204814">
    <property type="component" value="Unassembled WGS sequence"/>
</dbReference>
<evidence type="ECO:0000313" key="1">
    <source>
        <dbReference type="EMBL" id="MCQ5061534.1"/>
    </source>
</evidence>
<dbReference type="EMBL" id="JANGBO010000004">
    <property type="protein sequence ID" value="MCQ5061534.1"/>
    <property type="molecule type" value="Genomic_DNA"/>
</dbReference>
<evidence type="ECO:0000313" key="2">
    <source>
        <dbReference type="Proteomes" id="UP001204814"/>
    </source>
</evidence>
<dbReference type="Pfam" id="PF19614">
    <property type="entry name" value="DUF6119"/>
    <property type="match status" value="1"/>
</dbReference>
<dbReference type="RefSeq" id="WP_117347738.1">
    <property type="nucleotide sequence ID" value="NZ_JAJDKX010000005.1"/>
</dbReference>
<dbReference type="InterPro" id="IPR026487">
    <property type="entry name" value="CHP04141"/>
</dbReference>
<dbReference type="AlphaFoldDB" id="A0AAP2XME9"/>
<reference evidence="1" key="1">
    <citation type="submission" date="2022-06" db="EMBL/GenBank/DDBJ databases">
        <title>Isolation of gut microbiota from human fecal samples.</title>
        <authorList>
            <person name="Pamer E.G."/>
            <person name="Barat B."/>
            <person name="Waligurski E."/>
            <person name="Medina S."/>
            <person name="Paddock L."/>
            <person name="Mostad J."/>
        </authorList>
    </citation>
    <scope>NUCLEOTIDE SEQUENCE</scope>
    <source>
        <strain evidence="1">DFI.6.24</strain>
    </source>
</reference>
<name>A0AAP2XME9_9FIRM</name>
<sequence length="529" mass="62209">MSNINIFRIDNEKETSLDTALKKYNCYASGTQELDDFVYRYELYVHNPNEEKDVSWNWIVKELGENLDSIKSQPCGLLKIKLVNKIYLLSFGHAFFTAEKYCDKSFGFKFAKRIEYAEIKTTTLVIPNSKRNRTVNTFNSYNNLDFDSGESFAKIKIKILDKALLLLIKPSIEIGSSIKCTLNQDKLKNIIRLILKIEEIEKQKVINEIPLFNKVKDVDLLNNLENKLISKMNIDDLKLSLTELDIIGAIEIFNTNEEDYHLHFKRKSKHISNLSVEELCEFIKEENIPNNEILNIKVYDSDEKYYRKLHDLIDYSDDVEKCILCNGVWYQYNNDYIQHLDKSMKKIETIYSPQFDLSKEIYENYFEKQKKKDKNLTKNKLYRENAFNQLREEDGFFSLDRTIEKINNNRFEPMDLYKDHTMYSVKIGNSSGKLTYVIDQSLTSLKLYDSGELTSIKKDNKEIPLPKIENICIWIILEREKHIEDEHGNTDLSKLNMISLKASIANWSREVLLSGKKPIIRINYTYKNN</sequence>
<gene>
    <name evidence="1" type="ORF">NE542_06765</name>
</gene>